<dbReference type="Proteomes" id="UP000189660">
    <property type="component" value="Chromosome"/>
</dbReference>
<dbReference type="InterPro" id="IPR041614">
    <property type="entry name" value="DprA_WH"/>
</dbReference>
<dbReference type="InterPro" id="IPR057666">
    <property type="entry name" value="DrpA_SLOG"/>
</dbReference>
<sequence length="396" mass="42644">MEKRKGIPLTDMQRLHWLQLIRSENVGAVTFIDLIEHFGSAGDALNALPELSSKGGRGKPIRIASREDAERELELAEKIGARFIGLGEPDYPPYLRAIEAPPPLILVKGNCDRFFSPSVGIVGSRNASAGGKKLTTLFANQLGKTGFTTISGLARGIDTAAHYASIDTGTIAVMAGGIDHIYPPENKELYFTILDKGGAIVSEMPIGTQPRAQDFPRRNRIIAGMSLGLLVCEAATRSGSLITARLAAEMGRIVFAIPGSPLDPRAQGTNNLIKEGALLVTRPEDITETLTPLSPSQDNRQLAIFGDTDENYTELPQTPVLDKNAIDRIDKDRDAVLNALSTAPIDLETLSLASEVPIDQIYLILVELDLAGKLVRHSGGMVSIAVTDFLTRLAIF</sequence>
<proteinExistence type="inferred from homology"/>
<dbReference type="GO" id="GO:0009294">
    <property type="term" value="P:DNA-mediated transformation"/>
    <property type="evidence" value="ECO:0007669"/>
    <property type="project" value="InterPro"/>
</dbReference>
<evidence type="ECO:0000313" key="5">
    <source>
        <dbReference type="Proteomes" id="UP000189660"/>
    </source>
</evidence>
<feature type="domain" description="Smf/DprA SLOG" evidence="2">
    <location>
        <begin position="83"/>
        <end position="290"/>
    </location>
</feature>
<dbReference type="PANTHER" id="PTHR43022:SF1">
    <property type="entry name" value="PROTEIN SMF"/>
    <property type="match status" value="1"/>
</dbReference>
<dbReference type="NCBIfam" id="TIGR00732">
    <property type="entry name" value="dprA"/>
    <property type="match status" value="1"/>
</dbReference>
<protein>
    <submittedName>
        <fullName evidence="4">DNA processing protein</fullName>
    </submittedName>
</protein>
<dbReference type="PANTHER" id="PTHR43022">
    <property type="entry name" value="PROTEIN SMF"/>
    <property type="match status" value="1"/>
</dbReference>
<evidence type="ECO:0000313" key="4">
    <source>
        <dbReference type="EMBL" id="AQT42792.1"/>
    </source>
</evidence>
<dbReference type="Pfam" id="PF21102">
    <property type="entry name" value="DprA_N"/>
    <property type="match status" value="1"/>
</dbReference>
<gene>
    <name evidence="4" type="ORF">BBC0178_013260</name>
</gene>
<feature type="domain" description="DprA winged helix" evidence="3">
    <location>
        <begin position="330"/>
        <end position="380"/>
    </location>
</feature>
<dbReference type="AlphaFoldDB" id="A0A1U9MB96"/>
<name>A0A1U9MB96_9HYPH</name>
<dbReference type="KEGG" id="bapa:BBC0178_013260"/>
<dbReference type="Gene3D" id="3.40.50.450">
    <property type="match status" value="1"/>
</dbReference>
<reference evidence="4 5" key="1">
    <citation type="submission" date="2016-11" db="EMBL/GenBank/DDBJ databases">
        <title>Comparative genomics of Bartonella apis.</title>
        <authorList>
            <person name="Engel P."/>
        </authorList>
    </citation>
    <scope>NUCLEOTIDE SEQUENCE [LARGE SCALE GENOMIC DNA]</scope>
    <source>
        <strain evidence="4 5">BBC0178</strain>
    </source>
</reference>
<evidence type="ECO:0000259" key="2">
    <source>
        <dbReference type="Pfam" id="PF02481"/>
    </source>
</evidence>
<accession>A0A1U9MB96</accession>
<keyword evidence="5" id="KW-1185">Reference proteome</keyword>
<dbReference type="SUPFAM" id="SSF102405">
    <property type="entry name" value="MCP/YpsA-like"/>
    <property type="match status" value="1"/>
</dbReference>
<dbReference type="RefSeq" id="WP_078039599.1">
    <property type="nucleotide sequence ID" value="NZ_CP015820.1"/>
</dbReference>
<evidence type="ECO:0000259" key="3">
    <source>
        <dbReference type="Pfam" id="PF17782"/>
    </source>
</evidence>
<comment type="similarity">
    <text evidence="1">Belongs to the DprA/Smf family.</text>
</comment>
<dbReference type="Pfam" id="PF17782">
    <property type="entry name" value="WHD_DprA"/>
    <property type="match status" value="1"/>
</dbReference>
<dbReference type="OrthoDB" id="9785707at2"/>
<dbReference type="InterPro" id="IPR036388">
    <property type="entry name" value="WH-like_DNA-bd_sf"/>
</dbReference>
<dbReference type="Pfam" id="PF02481">
    <property type="entry name" value="DNA_processg_A"/>
    <property type="match status" value="1"/>
</dbReference>
<organism evidence="4 5">
    <name type="scientific">Bartonella apihabitans</name>
    <dbReference type="NCBI Taxonomy" id="2750929"/>
    <lineage>
        <taxon>Bacteria</taxon>
        <taxon>Pseudomonadati</taxon>
        <taxon>Pseudomonadota</taxon>
        <taxon>Alphaproteobacteria</taxon>
        <taxon>Hyphomicrobiales</taxon>
        <taxon>Bartonellaceae</taxon>
        <taxon>Bartonella</taxon>
    </lineage>
</organism>
<evidence type="ECO:0000256" key="1">
    <source>
        <dbReference type="ARBA" id="ARBA00006525"/>
    </source>
</evidence>
<dbReference type="InterPro" id="IPR003488">
    <property type="entry name" value="DprA"/>
</dbReference>
<dbReference type="Gene3D" id="1.10.10.10">
    <property type="entry name" value="Winged helix-like DNA-binding domain superfamily/Winged helix DNA-binding domain"/>
    <property type="match status" value="1"/>
</dbReference>
<dbReference type="EMBL" id="CP015820">
    <property type="protein sequence ID" value="AQT42792.1"/>
    <property type="molecule type" value="Genomic_DNA"/>
</dbReference>